<dbReference type="EMBL" id="BAABFO010000009">
    <property type="protein sequence ID" value="GAA4332236.1"/>
    <property type="molecule type" value="Genomic_DNA"/>
</dbReference>
<gene>
    <name evidence="4" type="ORF">GCM10023144_21940</name>
</gene>
<dbReference type="InterPro" id="IPR036849">
    <property type="entry name" value="Enolase-like_C_sf"/>
</dbReference>
<evidence type="ECO:0000256" key="2">
    <source>
        <dbReference type="ARBA" id="ARBA00022723"/>
    </source>
</evidence>
<dbReference type="InterPro" id="IPR013342">
    <property type="entry name" value="Mandelate_racemase_C"/>
</dbReference>
<comment type="caution">
    <text evidence="4">The sequence shown here is derived from an EMBL/GenBank/DDBJ whole genome shotgun (WGS) entry which is preliminary data.</text>
</comment>
<dbReference type="Pfam" id="PF13378">
    <property type="entry name" value="MR_MLE_C"/>
    <property type="match status" value="1"/>
</dbReference>
<proteinExistence type="inferred from homology"/>
<dbReference type="Gene3D" id="3.30.390.10">
    <property type="entry name" value="Enolase-like, N-terminal domain"/>
    <property type="match status" value="1"/>
</dbReference>
<reference evidence="5" key="1">
    <citation type="journal article" date="2019" name="Int. J. Syst. Evol. Microbiol.">
        <title>The Global Catalogue of Microorganisms (GCM) 10K type strain sequencing project: providing services to taxonomists for standard genome sequencing and annotation.</title>
        <authorList>
            <consortium name="The Broad Institute Genomics Platform"/>
            <consortium name="The Broad Institute Genome Sequencing Center for Infectious Disease"/>
            <person name="Wu L."/>
            <person name="Ma J."/>
        </authorList>
    </citation>
    <scope>NUCLEOTIDE SEQUENCE [LARGE SCALE GENOMIC DNA]</scope>
    <source>
        <strain evidence="5">JCM 17666</strain>
    </source>
</reference>
<dbReference type="Pfam" id="PF02746">
    <property type="entry name" value="MR_MLE_N"/>
    <property type="match status" value="1"/>
</dbReference>
<dbReference type="RefSeq" id="WP_345249274.1">
    <property type="nucleotide sequence ID" value="NZ_BAABFO010000009.1"/>
</dbReference>
<dbReference type="SUPFAM" id="SSF51604">
    <property type="entry name" value="Enolase C-terminal domain-like"/>
    <property type="match status" value="1"/>
</dbReference>
<keyword evidence="2" id="KW-0479">Metal-binding</keyword>
<dbReference type="SFLD" id="SFLDG00180">
    <property type="entry name" value="muconate_cycloisomerase"/>
    <property type="match status" value="1"/>
</dbReference>
<dbReference type="PROSITE" id="PS00909">
    <property type="entry name" value="MR_MLE_2"/>
    <property type="match status" value="1"/>
</dbReference>
<dbReference type="InterPro" id="IPR029065">
    <property type="entry name" value="Enolase_C-like"/>
</dbReference>
<protein>
    <submittedName>
        <fullName evidence="4">Dipeptide epimerase</fullName>
    </submittedName>
</protein>
<keyword evidence="5" id="KW-1185">Reference proteome</keyword>
<dbReference type="PANTHER" id="PTHR48080">
    <property type="entry name" value="D-GALACTONATE DEHYDRATASE-RELATED"/>
    <property type="match status" value="1"/>
</dbReference>
<dbReference type="PROSITE" id="PS00908">
    <property type="entry name" value="MR_MLE_1"/>
    <property type="match status" value="1"/>
</dbReference>
<evidence type="ECO:0000313" key="4">
    <source>
        <dbReference type="EMBL" id="GAA4332236.1"/>
    </source>
</evidence>
<evidence type="ECO:0000256" key="1">
    <source>
        <dbReference type="ARBA" id="ARBA00008031"/>
    </source>
</evidence>
<dbReference type="InterPro" id="IPR018110">
    <property type="entry name" value="Mandel_Rmase/mucon_lact_enz_CS"/>
</dbReference>
<dbReference type="InterPro" id="IPR034593">
    <property type="entry name" value="DgoD-like"/>
</dbReference>
<evidence type="ECO:0000259" key="3">
    <source>
        <dbReference type="SMART" id="SM00922"/>
    </source>
</evidence>
<name>A0ABP8H0D1_9BURK</name>
<accession>A0ABP8H0D1</accession>
<organism evidence="4 5">
    <name type="scientific">Pigmentiphaga soli</name>
    <dbReference type="NCBI Taxonomy" id="1007095"/>
    <lineage>
        <taxon>Bacteria</taxon>
        <taxon>Pseudomonadati</taxon>
        <taxon>Pseudomonadota</taxon>
        <taxon>Betaproteobacteria</taxon>
        <taxon>Burkholderiales</taxon>
        <taxon>Alcaligenaceae</taxon>
        <taxon>Pigmentiphaga</taxon>
    </lineage>
</organism>
<dbReference type="Gene3D" id="3.20.20.120">
    <property type="entry name" value="Enolase-like C-terminal domain"/>
    <property type="match status" value="1"/>
</dbReference>
<dbReference type="PANTHER" id="PTHR48080:SF3">
    <property type="entry name" value="ENOLASE SUPERFAMILY MEMBER DDB_G0284701"/>
    <property type="match status" value="1"/>
</dbReference>
<comment type="similarity">
    <text evidence="1">Belongs to the mandelate racemase/muconate lactonizing enzyme family.</text>
</comment>
<dbReference type="SUPFAM" id="SSF54826">
    <property type="entry name" value="Enolase N-terminal domain-like"/>
    <property type="match status" value="1"/>
</dbReference>
<evidence type="ECO:0000313" key="5">
    <source>
        <dbReference type="Proteomes" id="UP001501671"/>
    </source>
</evidence>
<dbReference type="SFLD" id="SFLDS00001">
    <property type="entry name" value="Enolase"/>
    <property type="match status" value="1"/>
</dbReference>
<dbReference type="InterPro" id="IPR029017">
    <property type="entry name" value="Enolase-like_N"/>
</dbReference>
<dbReference type="Proteomes" id="UP001501671">
    <property type="component" value="Unassembled WGS sequence"/>
</dbReference>
<dbReference type="InterPro" id="IPR013341">
    <property type="entry name" value="Mandelate_racemase_N_dom"/>
</dbReference>
<dbReference type="SMART" id="SM00922">
    <property type="entry name" value="MR_MLE"/>
    <property type="match status" value="1"/>
</dbReference>
<feature type="domain" description="Mandelate racemase/muconate lactonizing enzyme C-terminal" evidence="3">
    <location>
        <begin position="146"/>
        <end position="242"/>
    </location>
</feature>
<sequence>MKITKVSCEMVTIPYKNPYRMAPGETRSKKQILVFIETDEGFTGVGESGVTLLERGGESQEAIYIAIKKYLGPLVLGMDPFEIGRIIDTMEGSIQGRTGNLCAKAAIDTALYDIMGKATGRPVAALLGGVYRTDFGVSRSLGVKSPAEMGADALRLKAEGYAMLTVKAGFDPREDIERVAAVRDAVGADYPIEVDINGAYTVEVAIPTLKKMERYGIEAVEQPVAWWDLKGMREVRCAIDTPVTADESAWTPYDVANIAREGAADTICLKPIKNGGLYLSRRMAEIADAAGMGVLMGSKHPFGPGTSALIHFAAAIPAMHPVLGYGSPLERLVDDICDDPIRMVDGKVALPPGAGLGVTVSEEKMQKYRETFAI</sequence>